<organism evidence="1 2">
    <name type="scientific">Bifidobacterium pullorum subsp. saeculare DSM 6531 = LMG 14934</name>
    <dbReference type="NCBI Taxonomy" id="1437611"/>
    <lineage>
        <taxon>Bacteria</taxon>
        <taxon>Bacillati</taxon>
        <taxon>Actinomycetota</taxon>
        <taxon>Actinomycetes</taxon>
        <taxon>Bifidobacteriales</taxon>
        <taxon>Bifidobacteriaceae</taxon>
        <taxon>Bifidobacterium</taxon>
    </lineage>
</organism>
<gene>
    <name evidence="1" type="ORF">BSAE_0448</name>
</gene>
<reference evidence="1 2" key="1">
    <citation type="submission" date="2014-03" db="EMBL/GenBank/DDBJ databases">
        <title>Genomics of Bifidobacteria.</title>
        <authorList>
            <person name="Ventura M."/>
            <person name="Milani C."/>
            <person name="Lugli G.A."/>
        </authorList>
    </citation>
    <scope>NUCLEOTIDE SEQUENCE [LARGE SCALE GENOMIC DNA]</scope>
    <source>
        <strain evidence="1 2">LMG 14934</strain>
    </source>
</reference>
<dbReference type="SUPFAM" id="SSF51445">
    <property type="entry name" value="(Trans)glycosidases"/>
    <property type="match status" value="1"/>
</dbReference>
<name>A0A087D0E2_9BIFI</name>
<evidence type="ECO:0000313" key="2">
    <source>
        <dbReference type="Proteomes" id="UP000029040"/>
    </source>
</evidence>
<evidence type="ECO:0008006" key="3">
    <source>
        <dbReference type="Google" id="ProtNLM"/>
    </source>
</evidence>
<protein>
    <recommendedName>
        <fullName evidence="3">Glycosyl hydrolase</fullName>
    </recommendedName>
</protein>
<dbReference type="InterPro" id="IPR017853">
    <property type="entry name" value="GH"/>
</dbReference>
<dbReference type="Gene3D" id="3.20.20.80">
    <property type="entry name" value="Glycosidases"/>
    <property type="match status" value="1"/>
</dbReference>
<proteinExistence type="predicted"/>
<dbReference type="Proteomes" id="UP000029040">
    <property type="component" value="Unassembled WGS sequence"/>
</dbReference>
<sequence length="428" mass="47088">MRFGVNYTPSNGWFHSWLNPDWQSVDRDLKQIAELGMDHVRIFPVWPYLQPNRTWINRKGIEDVRRMVHIAGEHGLDAYVDVFQGHLSSFDFLPSWLVTWHTGNMFTDPDAVAAECELIRVLGGELSQESAFRGITVGNEVNQLSDRPHPTKMVATADQTGAWLDGTLAAAKSAGGEALYSVNDGVWFLDDHPFTPVQSGTKGDMTTIHAWVFNGTAQGYGATSEECAAYALYLAELAKAFADDPARPVWLQEVGAPENVLDVADTPEFCRRTVLNALDCPNLWGITWWCSHDVAAAMSDFPEFEHALGLFDEHGELKPIGRMFGELAGEYRNHAAPEPRSTAVVVDVDETGNPVSRSACGPGGSVCDLWMRAHCAGQRPTIVTSDVAKDPARLAALGVTTLIRDEHPHPARYYTAVSDSSFEDLDGE</sequence>
<dbReference type="AlphaFoldDB" id="A0A087D0E2"/>
<dbReference type="RefSeq" id="WP_033509796.1">
    <property type="nucleotide sequence ID" value="NZ_JDTM01000008.1"/>
</dbReference>
<evidence type="ECO:0000313" key="1">
    <source>
        <dbReference type="EMBL" id="KFI88992.1"/>
    </source>
</evidence>
<accession>A0A087D0E2</accession>
<dbReference type="EMBL" id="JGZM01000001">
    <property type="protein sequence ID" value="KFI88992.1"/>
    <property type="molecule type" value="Genomic_DNA"/>
</dbReference>
<comment type="caution">
    <text evidence="1">The sequence shown here is derived from an EMBL/GenBank/DDBJ whole genome shotgun (WGS) entry which is preliminary data.</text>
</comment>